<dbReference type="Gene3D" id="1.20.5.170">
    <property type="match status" value="1"/>
</dbReference>
<dbReference type="RefSeq" id="XP_026657213.1">
    <property type="nucleotide sequence ID" value="XM_026801412.2"/>
</dbReference>
<dbReference type="Pfam" id="PF00170">
    <property type="entry name" value="bZIP_1"/>
    <property type="match status" value="1"/>
</dbReference>
<keyword evidence="8" id="KW-1185">Reference proteome</keyword>
<keyword evidence="5" id="KW-0804">Transcription</keyword>
<dbReference type="SUPFAM" id="SSF57959">
    <property type="entry name" value="Leucine zipper domain"/>
    <property type="match status" value="1"/>
</dbReference>
<dbReference type="InterPro" id="IPR004827">
    <property type="entry name" value="bZIP"/>
</dbReference>
<evidence type="ECO:0000256" key="1">
    <source>
        <dbReference type="ARBA" id="ARBA00004123"/>
    </source>
</evidence>
<dbReference type="GO" id="GO:0003677">
    <property type="term" value="F:DNA binding"/>
    <property type="evidence" value="ECO:0007669"/>
    <property type="project" value="UniProtKB-KW"/>
</dbReference>
<evidence type="ECO:0000313" key="9">
    <source>
        <dbReference type="RefSeq" id="XP_026657213.1"/>
    </source>
</evidence>
<keyword evidence="2" id="KW-0938">Abscisic acid signaling pathway</keyword>
<evidence type="ECO:0000259" key="7">
    <source>
        <dbReference type="PROSITE" id="PS50217"/>
    </source>
</evidence>
<dbReference type="PROSITE" id="PS00036">
    <property type="entry name" value="BZIP_BASIC"/>
    <property type="match status" value="1"/>
</dbReference>
<dbReference type="InterPro" id="IPR046347">
    <property type="entry name" value="bZIP_sf"/>
</dbReference>
<gene>
    <name evidence="9" type="primary">LOC103697885</name>
</gene>
<dbReference type="GeneID" id="103697885"/>
<evidence type="ECO:0000256" key="4">
    <source>
        <dbReference type="ARBA" id="ARBA00023125"/>
    </source>
</evidence>
<dbReference type="PROSITE" id="PS50217">
    <property type="entry name" value="BZIP"/>
    <property type="match status" value="1"/>
</dbReference>
<accession>A0A8B8J0A7</accession>
<dbReference type="Proteomes" id="UP000228380">
    <property type="component" value="Unplaced"/>
</dbReference>
<sequence length="301" mass="32989">MMQPSILSLASEKVLTTELEPDNAIDFANMEDFLTNLWASSDDARTSAIAPNTSSISPPLHSQASSLHSPFCQKTMDEVWAKIKREQTVDSPHIGYAHGASHQSPLEEMTLEDFLVKVGVIKTGHNSCLLFSLSPQQSPCNNSSLQIDGEEREFNHMLELGCKDPGSLVCTKSGPSLGGVHLGGGENMGEAGFGAQWLEMGSPVKPRKISPASTDSLSLEHADGLGVYGREEAGGRSGRGKRALNEMIGRVMERRKRRMIKNRESAARSRARKRAYTLELETEVNQLKEENALLQEDKQKL</sequence>
<dbReference type="GO" id="GO:0003700">
    <property type="term" value="F:DNA-binding transcription factor activity"/>
    <property type="evidence" value="ECO:0007669"/>
    <property type="project" value="InterPro"/>
</dbReference>
<dbReference type="PANTHER" id="PTHR22952">
    <property type="entry name" value="CAMP-RESPONSE ELEMENT BINDING PROTEIN-RELATED"/>
    <property type="match status" value="1"/>
</dbReference>
<keyword evidence="3" id="KW-0805">Transcription regulation</keyword>
<comment type="subcellular location">
    <subcellularLocation>
        <location evidence="1">Nucleus</location>
    </subcellularLocation>
</comment>
<organism evidence="8 9">
    <name type="scientific">Phoenix dactylifera</name>
    <name type="common">Date palm</name>
    <dbReference type="NCBI Taxonomy" id="42345"/>
    <lineage>
        <taxon>Eukaryota</taxon>
        <taxon>Viridiplantae</taxon>
        <taxon>Streptophyta</taxon>
        <taxon>Embryophyta</taxon>
        <taxon>Tracheophyta</taxon>
        <taxon>Spermatophyta</taxon>
        <taxon>Magnoliopsida</taxon>
        <taxon>Liliopsida</taxon>
        <taxon>Arecaceae</taxon>
        <taxon>Coryphoideae</taxon>
        <taxon>Phoeniceae</taxon>
        <taxon>Phoenix</taxon>
    </lineage>
</organism>
<evidence type="ECO:0000313" key="8">
    <source>
        <dbReference type="Proteomes" id="UP000228380"/>
    </source>
</evidence>
<keyword evidence="4" id="KW-0238">DNA-binding</keyword>
<dbReference type="KEGG" id="pda:103697885"/>
<dbReference type="OrthoDB" id="644067at2759"/>
<proteinExistence type="predicted"/>
<keyword evidence="6" id="KW-0539">Nucleus</keyword>
<evidence type="ECO:0000256" key="6">
    <source>
        <dbReference type="ARBA" id="ARBA00023242"/>
    </source>
</evidence>
<feature type="domain" description="BZIP" evidence="7">
    <location>
        <begin position="252"/>
        <end position="301"/>
    </location>
</feature>
<reference evidence="9" key="1">
    <citation type="submission" date="2025-08" db="UniProtKB">
        <authorList>
            <consortium name="RefSeq"/>
        </authorList>
    </citation>
    <scope>IDENTIFICATION</scope>
    <source>
        <tissue evidence="9">Young leaves</tissue>
    </source>
</reference>
<dbReference type="SMART" id="SM00338">
    <property type="entry name" value="BRLZ"/>
    <property type="match status" value="1"/>
</dbReference>
<evidence type="ECO:0000256" key="3">
    <source>
        <dbReference type="ARBA" id="ARBA00023015"/>
    </source>
</evidence>
<protein>
    <submittedName>
        <fullName evidence="9">Protein ABSCISIC ACID-INSENSITIVE 5-like</fullName>
    </submittedName>
</protein>
<dbReference type="AlphaFoldDB" id="A0A8B8J0A7"/>
<name>A0A8B8J0A7_PHODC</name>
<dbReference type="PANTHER" id="PTHR22952:SF175">
    <property type="entry name" value="PROTEIN ABSCISIC ACID-INSENSITIVE 5"/>
    <property type="match status" value="1"/>
</dbReference>
<dbReference type="GO" id="GO:0045893">
    <property type="term" value="P:positive regulation of DNA-templated transcription"/>
    <property type="evidence" value="ECO:0007669"/>
    <property type="project" value="InterPro"/>
</dbReference>
<evidence type="ECO:0000256" key="5">
    <source>
        <dbReference type="ARBA" id="ARBA00023163"/>
    </source>
</evidence>
<dbReference type="GO" id="GO:0009738">
    <property type="term" value="P:abscisic acid-activated signaling pathway"/>
    <property type="evidence" value="ECO:0007669"/>
    <property type="project" value="UniProtKB-KW"/>
</dbReference>
<dbReference type="InterPro" id="IPR043452">
    <property type="entry name" value="BZIP46-like"/>
</dbReference>
<dbReference type="GO" id="GO:0005634">
    <property type="term" value="C:nucleus"/>
    <property type="evidence" value="ECO:0007669"/>
    <property type="project" value="UniProtKB-SubCell"/>
</dbReference>
<evidence type="ECO:0000256" key="2">
    <source>
        <dbReference type="ARBA" id="ARBA00022682"/>
    </source>
</evidence>